<dbReference type="AlphaFoldDB" id="A0AAV3M0T7"/>
<sequence length="75" mass="8898">MNKQSLISYQPYPTAIYRVEGKNLSFFTTDSNLIPDFHQLHSLFGKRFEENEHSYKLNWITREVTDTTKENSVIK</sequence>
<gene>
    <name evidence="1" type="ORF">HMPREF1563_3445</name>
</gene>
<reference evidence="1 2" key="1">
    <citation type="submission" date="2014-01" db="EMBL/GenBank/DDBJ databases">
        <authorList>
            <person name="Durkin A.S."/>
            <person name="McCorrison J."/>
            <person name="Torralba M."/>
            <person name="Gillis M."/>
            <person name="Haft D.H."/>
            <person name="Methe B."/>
            <person name="Sutton G."/>
            <person name="Nelson K.E."/>
        </authorList>
    </citation>
    <scope>NUCLEOTIDE SEQUENCE [LARGE SCALE GENOMIC DNA]</scope>
    <source>
        <strain evidence="1 2">205/92</strain>
    </source>
</reference>
<name>A0AAV3M0T7_9GAMM</name>
<protein>
    <submittedName>
        <fullName evidence="1">Uncharacterized protein</fullName>
    </submittedName>
</protein>
<accession>A0AAV3M0T7</accession>
<dbReference type="EMBL" id="JALD01000074">
    <property type="protein sequence ID" value="EUD09294.1"/>
    <property type="molecule type" value="Genomic_DNA"/>
</dbReference>
<evidence type="ECO:0000313" key="2">
    <source>
        <dbReference type="Proteomes" id="UP000022311"/>
    </source>
</evidence>
<dbReference type="Proteomes" id="UP000022311">
    <property type="component" value="Unassembled WGS sequence"/>
</dbReference>
<evidence type="ECO:0000313" key="1">
    <source>
        <dbReference type="EMBL" id="EUD09294.1"/>
    </source>
</evidence>
<proteinExistence type="predicted"/>
<comment type="caution">
    <text evidence="1">The sequence shown here is derived from an EMBL/GenBank/DDBJ whole genome shotgun (WGS) entry which is preliminary data.</text>
</comment>
<organism evidence="1 2">
    <name type="scientific">Providencia alcalifaciens 205/92</name>
    <dbReference type="NCBI Taxonomy" id="1256988"/>
    <lineage>
        <taxon>Bacteria</taxon>
        <taxon>Pseudomonadati</taxon>
        <taxon>Pseudomonadota</taxon>
        <taxon>Gammaproteobacteria</taxon>
        <taxon>Enterobacterales</taxon>
        <taxon>Morganellaceae</taxon>
        <taxon>Providencia</taxon>
    </lineage>
</organism>